<reference evidence="3" key="1">
    <citation type="submission" date="2020-08" db="EMBL/GenBank/DDBJ databases">
        <authorList>
            <person name="Hu Y."/>
            <person name="Nguyen S.V."/>
            <person name="Li F."/>
            <person name="Fanning S."/>
        </authorList>
    </citation>
    <scope>NUCLEOTIDE SEQUENCE</scope>
    <source>
        <strain evidence="3">SYSU D8009</strain>
    </source>
</reference>
<dbReference type="Gene3D" id="3.40.50.2000">
    <property type="entry name" value="Glycogen Phosphorylase B"/>
    <property type="match status" value="2"/>
</dbReference>
<sequence length="765" mass="83595">MATETAAPEIAGLAPPAAVPAPIRVLHLHRRFHPDYTSDGIRFVRVMARLASRGIGSEVLAYETTTPGGETLAIHQGLPVHYIANRRGQPSYPALLRWLLANLRRFDVLHLHAHADRQFISCLLARLFGVRVLFSGTQADGPAELVEAYRPRNRWLVGLLLHAINAFVVTSPRLFRRSLESVAAARLCFIPPSASLGEPPVPAADRAAARASLGLAADDLVLLHVGSVSRRENIAFLVEALARTADPSVRLVVVGPVLEDDYATEIEAQIAALGLRDRVMFTGFQDAHTPYYTAADAFVFASAAECFPDACLEAMAKGLPIISHFLPGLTDFIVDHGRTGFLAGSLDQFVEAIEHIRADPALRESMGLAGRRFAERNLDIGSIADRYAELYRKTSRHASPPHAAPPACPNLHIRFSGALAEGPAALGLEEFDTPTHWPPLLQVVIDTEADFDWDRGISTDVGRVVSISGLDENFDSFRKHGIRPSLVIDHPVATHAEGGRIVRRLAEEGCEIGVHLHSWTTPPMVEPRDDWHSFSGNMGAWLERRKLATLTHRVEALTGRKARIFKAGRYGLGPNTVDALEAEGFEIDLSICPWYDYSALGGPDFSRFTARPGWFGASRRLLSLPTTAAPLGWLGPQAHLVTRVTRGGLGRQLGLGRIAARANAFYPLRLSPEGADLGQMIQVTRQLHARGLRVFTLSLHSPTLQVGNTPYVRSVADLRELLGRIDRYCTFFRDELGGVFSDPADLHRRLSGLSATQPAAGRPRP</sequence>
<accession>A0A9X0QXP5</accession>
<proteinExistence type="predicted"/>
<gene>
    <name evidence="3" type="ORF">H7965_04290</name>
</gene>
<evidence type="ECO:0000313" key="4">
    <source>
        <dbReference type="Proteomes" id="UP000600101"/>
    </source>
</evidence>
<dbReference type="GO" id="GO:0005975">
    <property type="term" value="P:carbohydrate metabolic process"/>
    <property type="evidence" value="ECO:0007669"/>
    <property type="project" value="InterPro"/>
</dbReference>
<dbReference type="EMBL" id="JACOMF010000003">
    <property type="protein sequence ID" value="MBC4014537.1"/>
    <property type="molecule type" value="Genomic_DNA"/>
</dbReference>
<dbReference type="Proteomes" id="UP000600101">
    <property type="component" value="Unassembled WGS sequence"/>
</dbReference>
<dbReference type="InterPro" id="IPR050194">
    <property type="entry name" value="Glycosyltransferase_grp1"/>
</dbReference>
<keyword evidence="4" id="KW-1185">Reference proteome</keyword>
<dbReference type="InterPro" id="IPR001296">
    <property type="entry name" value="Glyco_trans_1"/>
</dbReference>
<dbReference type="Pfam" id="PF00534">
    <property type="entry name" value="Glycos_transf_1"/>
    <property type="match status" value="1"/>
</dbReference>
<name>A0A9X0QXP5_9PROT</name>
<dbReference type="GO" id="GO:0016758">
    <property type="term" value="F:hexosyltransferase activity"/>
    <property type="evidence" value="ECO:0007669"/>
    <property type="project" value="TreeGrafter"/>
</dbReference>
<feature type="domain" description="Glycosyltransferase subfamily 4-like N-terminal" evidence="2">
    <location>
        <begin position="43"/>
        <end position="192"/>
    </location>
</feature>
<dbReference type="AlphaFoldDB" id="A0A9X0QXP5"/>
<comment type="caution">
    <text evidence="3">The sequence shown here is derived from an EMBL/GenBank/DDBJ whole genome shotgun (WGS) entry which is preliminary data.</text>
</comment>
<evidence type="ECO:0000259" key="2">
    <source>
        <dbReference type="Pfam" id="PF13579"/>
    </source>
</evidence>
<dbReference type="CDD" id="cd03801">
    <property type="entry name" value="GT4_PimA-like"/>
    <property type="match status" value="1"/>
</dbReference>
<feature type="domain" description="Glycosyl transferase family 1" evidence="1">
    <location>
        <begin position="206"/>
        <end position="372"/>
    </location>
</feature>
<dbReference type="RefSeq" id="WP_186769301.1">
    <property type="nucleotide sequence ID" value="NZ_JACOMF010000003.1"/>
</dbReference>
<dbReference type="InterPro" id="IPR028098">
    <property type="entry name" value="Glyco_trans_4-like_N"/>
</dbReference>
<dbReference type="InterPro" id="IPR011330">
    <property type="entry name" value="Glyco_hydro/deAcase_b/a-brl"/>
</dbReference>
<dbReference type="SUPFAM" id="SSF88713">
    <property type="entry name" value="Glycoside hydrolase/deacetylase"/>
    <property type="match status" value="1"/>
</dbReference>
<dbReference type="Pfam" id="PF13579">
    <property type="entry name" value="Glyco_trans_4_4"/>
    <property type="match status" value="1"/>
</dbReference>
<evidence type="ECO:0000259" key="1">
    <source>
        <dbReference type="Pfam" id="PF00534"/>
    </source>
</evidence>
<dbReference type="PANTHER" id="PTHR45947:SF3">
    <property type="entry name" value="SULFOQUINOVOSYL TRANSFERASE SQD2"/>
    <property type="match status" value="1"/>
</dbReference>
<organism evidence="3 4">
    <name type="scientific">Siccirubricoccus deserti</name>
    <dbReference type="NCBI Taxonomy" id="2013562"/>
    <lineage>
        <taxon>Bacteria</taxon>
        <taxon>Pseudomonadati</taxon>
        <taxon>Pseudomonadota</taxon>
        <taxon>Alphaproteobacteria</taxon>
        <taxon>Acetobacterales</taxon>
        <taxon>Roseomonadaceae</taxon>
        <taxon>Siccirubricoccus</taxon>
    </lineage>
</organism>
<dbReference type="SUPFAM" id="SSF53756">
    <property type="entry name" value="UDP-Glycosyltransferase/glycogen phosphorylase"/>
    <property type="match status" value="1"/>
</dbReference>
<dbReference type="Gene3D" id="3.20.20.370">
    <property type="entry name" value="Glycoside hydrolase/deacetylase"/>
    <property type="match status" value="1"/>
</dbReference>
<dbReference type="PANTHER" id="PTHR45947">
    <property type="entry name" value="SULFOQUINOVOSYL TRANSFERASE SQD2"/>
    <property type="match status" value="1"/>
</dbReference>
<protein>
    <submittedName>
        <fullName evidence="3">Glycosyltransferase</fullName>
    </submittedName>
</protein>
<evidence type="ECO:0000313" key="3">
    <source>
        <dbReference type="EMBL" id="MBC4014537.1"/>
    </source>
</evidence>